<name>A0A1E1JUL1_9HELO</name>
<accession>A0A1E1JUL1</accession>
<feature type="region of interest" description="Disordered" evidence="1">
    <location>
        <begin position="46"/>
        <end position="374"/>
    </location>
</feature>
<dbReference type="STRING" id="914237.A0A1E1JUL1"/>
<feature type="compositionally biased region" description="Basic and acidic residues" evidence="1">
    <location>
        <begin position="178"/>
        <end position="196"/>
    </location>
</feature>
<dbReference type="AlphaFoldDB" id="A0A1E1JUL1"/>
<feature type="compositionally biased region" description="Polar residues" evidence="1">
    <location>
        <begin position="578"/>
        <end position="589"/>
    </location>
</feature>
<reference evidence="3" key="1">
    <citation type="submission" date="2016-03" db="EMBL/GenBank/DDBJ databases">
        <authorList>
            <person name="Ploux O."/>
        </authorList>
    </citation>
    <scope>NUCLEOTIDE SEQUENCE [LARGE SCALE GENOMIC DNA]</scope>
    <source>
        <strain evidence="3">UK7</strain>
    </source>
</reference>
<dbReference type="Proteomes" id="UP000178129">
    <property type="component" value="Unassembled WGS sequence"/>
</dbReference>
<evidence type="ECO:0000313" key="3">
    <source>
        <dbReference type="Proteomes" id="UP000178129"/>
    </source>
</evidence>
<feature type="compositionally biased region" description="Polar residues" evidence="1">
    <location>
        <begin position="303"/>
        <end position="312"/>
    </location>
</feature>
<feature type="compositionally biased region" description="Acidic residues" evidence="1">
    <location>
        <begin position="327"/>
        <end position="342"/>
    </location>
</feature>
<gene>
    <name evidence="2" type="ORF">RCO7_02553</name>
</gene>
<keyword evidence="3" id="KW-1185">Reference proteome</keyword>
<protein>
    <submittedName>
        <fullName evidence="2">Uncharacterized protein</fullName>
    </submittedName>
</protein>
<feature type="compositionally biased region" description="Basic and acidic residues" evidence="1">
    <location>
        <begin position="355"/>
        <end position="365"/>
    </location>
</feature>
<feature type="region of interest" description="Disordered" evidence="1">
    <location>
        <begin position="684"/>
        <end position="726"/>
    </location>
</feature>
<feature type="region of interest" description="Disordered" evidence="1">
    <location>
        <begin position="517"/>
        <end position="553"/>
    </location>
</feature>
<sequence>MVMDDPWGSSPWADDVQLPNPIKIEEYAHQPTTPVRLKRLGLEERLNSPWGNDDDSSGFGNWAAFPEDTQQTAGLDGTADGSGKQLRDVENPTVSESKDLSVAWDSQSTTGCEGTSFSDLGLILGAPTISRQPSPDPWAVEVQTGEQESEEIRGGDILPVCSKVPIPRSNRSEVPVLQDRRLSVETLVRNECHENGENTTIGDGHPEANASDLNTDEYRENHSGGLLRLESQESDPVSRPSSSPSEHSQHEELSQESPRTSFDEEPKFKRPETSRKVSTKVHELVQHLDILAKTDDDEPAASRSVSADSAKSQELEDESDISKEYDDFGDFEEGQSDDEGAGLDDPQPTMQTSSEIHDRRTDQHQEPTPSEIALKRDYGIVEYAFEASKLESIFSSSTPQSTSENIFIPDLVPSDNFTSAEQRKIWYRISRYGTKRKHDNGNDENYVRAGWKPSTVREDTLKIVSRWIEEDRISGRVVLGGGSKGSTVFGWNNPKAPAVPLSDVFVKHRKRMSTVSSTAKPASVVPREWPQGLARESSDEKPHIFSSKPRRTSSINAVSAPKSFDVQDSPVPYIPSFGWNSGSGDTNADASRLSPRKSSSFSRTDSRPPGAALAPLKSQPSHPLISLAIPSYNVPSQDSATTASTDDQISLVPQHNPIHTGLSMSNVFNEDDDWGEMVSTPATPALPVVPQSRGLRHKKSQSFGGMRPSQTQGGSHGWNNDEHKKTHRSITSFEGIRSQQILGPTFSSHCVPPIVDLSTVPLKLHEGPQPPPSDPWVSADFSIFDTAPAPLPIPVVSLISKAAGPAMVKVHAPPPAPARNQKLKEEVEQDRIVQSVVKGLPDLSYMLRK</sequence>
<dbReference type="InParanoid" id="A0A1E1JUL1"/>
<feature type="compositionally biased region" description="Low complexity" evidence="1">
    <location>
        <begin position="591"/>
        <end position="609"/>
    </location>
</feature>
<evidence type="ECO:0000313" key="2">
    <source>
        <dbReference type="EMBL" id="CZS89503.1"/>
    </source>
</evidence>
<feature type="compositionally biased region" description="Basic and acidic residues" evidence="1">
    <location>
        <begin position="261"/>
        <end position="294"/>
    </location>
</feature>
<organism evidence="2 3">
    <name type="scientific">Rhynchosporium graminicola</name>
    <dbReference type="NCBI Taxonomy" id="2792576"/>
    <lineage>
        <taxon>Eukaryota</taxon>
        <taxon>Fungi</taxon>
        <taxon>Dikarya</taxon>
        <taxon>Ascomycota</taxon>
        <taxon>Pezizomycotina</taxon>
        <taxon>Leotiomycetes</taxon>
        <taxon>Helotiales</taxon>
        <taxon>Ploettnerulaceae</taxon>
        <taxon>Rhynchosporium</taxon>
    </lineage>
</organism>
<feature type="compositionally biased region" description="Low complexity" evidence="1">
    <location>
        <begin position="234"/>
        <end position="246"/>
    </location>
</feature>
<dbReference type="EMBL" id="FJUW01000003">
    <property type="protein sequence ID" value="CZS89503.1"/>
    <property type="molecule type" value="Genomic_DNA"/>
</dbReference>
<feature type="region of interest" description="Disordered" evidence="1">
    <location>
        <begin position="577"/>
        <end position="619"/>
    </location>
</feature>
<proteinExistence type="predicted"/>
<feature type="compositionally biased region" description="Polar residues" evidence="1">
    <location>
        <begin position="104"/>
        <end position="118"/>
    </location>
</feature>
<evidence type="ECO:0000256" key="1">
    <source>
        <dbReference type="SAM" id="MobiDB-lite"/>
    </source>
</evidence>
<comment type="caution">
    <text evidence="2">The sequence shown here is derived from an EMBL/GenBank/DDBJ whole genome shotgun (WGS) entry which is preliminary data.</text>
</comment>